<keyword evidence="4" id="KW-1185">Reference proteome</keyword>
<evidence type="ECO:0000256" key="1">
    <source>
        <dbReference type="SAM" id="MobiDB-lite"/>
    </source>
</evidence>
<name>A0A3N4K2V2_9PEZI</name>
<organism evidence="3 4">
    <name type="scientific">Choiromyces venosus 120613-1</name>
    <dbReference type="NCBI Taxonomy" id="1336337"/>
    <lineage>
        <taxon>Eukaryota</taxon>
        <taxon>Fungi</taxon>
        <taxon>Dikarya</taxon>
        <taxon>Ascomycota</taxon>
        <taxon>Pezizomycotina</taxon>
        <taxon>Pezizomycetes</taxon>
        <taxon>Pezizales</taxon>
        <taxon>Tuberaceae</taxon>
        <taxon>Choiromyces</taxon>
    </lineage>
</organism>
<dbReference type="PANTHER" id="PTHR35179">
    <property type="entry name" value="PROTEIN CBG02620"/>
    <property type="match status" value="1"/>
</dbReference>
<reference evidence="3 4" key="1">
    <citation type="journal article" date="2018" name="Nat. Ecol. Evol.">
        <title>Pezizomycetes genomes reveal the molecular basis of ectomycorrhizal truffle lifestyle.</title>
        <authorList>
            <person name="Murat C."/>
            <person name="Payen T."/>
            <person name="Noel B."/>
            <person name="Kuo A."/>
            <person name="Morin E."/>
            <person name="Chen J."/>
            <person name="Kohler A."/>
            <person name="Krizsan K."/>
            <person name="Balestrini R."/>
            <person name="Da Silva C."/>
            <person name="Montanini B."/>
            <person name="Hainaut M."/>
            <person name="Levati E."/>
            <person name="Barry K.W."/>
            <person name="Belfiori B."/>
            <person name="Cichocki N."/>
            <person name="Clum A."/>
            <person name="Dockter R.B."/>
            <person name="Fauchery L."/>
            <person name="Guy J."/>
            <person name="Iotti M."/>
            <person name="Le Tacon F."/>
            <person name="Lindquist E.A."/>
            <person name="Lipzen A."/>
            <person name="Malagnac F."/>
            <person name="Mello A."/>
            <person name="Molinier V."/>
            <person name="Miyauchi S."/>
            <person name="Poulain J."/>
            <person name="Riccioni C."/>
            <person name="Rubini A."/>
            <person name="Sitrit Y."/>
            <person name="Splivallo R."/>
            <person name="Traeger S."/>
            <person name="Wang M."/>
            <person name="Zifcakova L."/>
            <person name="Wipf D."/>
            <person name="Zambonelli A."/>
            <person name="Paolocci F."/>
            <person name="Nowrousian M."/>
            <person name="Ottonello S."/>
            <person name="Baldrian P."/>
            <person name="Spatafora J.W."/>
            <person name="Henrissat B."/>
            <person name="Nagy L.G."/>
            <person name="Aury J.M."/>
            <person name="Wincker P."/>
            <person name="Grigoriev I.V."/>
            <person name="Bonfante P."/>
            <person name="Martin F.M."/>
        </authorList>
    </citation>
    <scope>NUCLEOTIDE SEQUENCE [LARGE SCALE GENOMIC DNA]</scope>
    <source>
        <strain evidence="3 4">120613-1</strain>
    </source>
</reference>
<evidence type="ECO:0008006" key="5">
    <source>
        <dbReference type="Google" id="ProtNLM"/>
    </source>
</evidence>
<feature type="transmembrane region" description="Helical" evidence="2">
    <location>
        <begin position="52"/>
        <end position="76"/>
    </location>
</feature>
<dbReference type="OrthoDB" id="3205825at2759"/>
<feature type="transmembrane region" description="Helical" evidence="2">
    <location>
        <begin position="20"/>
        <end position="40"/>
    </location>
</feature>
<dbReference type="EMBL" id="ML120361">
    <property type="protein sequence ID" value="RPB03848.1"/>
    <property type="molecule type" value="Genomic_DNA"/>
</dbReference>
<evidence type="ECO:0000313" key="3">
    <source>
        <dbReference type="EMBL" id="RPB03848.1"/>
    </source>
</evidence>
<sequence>MALLSPHFVLQEVTKGDLSLASICWGFTLGFGFLTTWEAIRQTLRARNPWRSIYVWMIWGEIFVCLAFSIICWLYLDGIIGPSFWFYFFILTLWALQVQLLLQIIINRITVIVADKHRAGYIKWGVAALITAVNISVYCIWIPARLQISHKYIQINDVWDRCEKVIYLVVDATLNWYFVNTVKQRLVKQGSAKYNRLVKFNVRIIFLSLAMDCLIIGNMSLNNTFVYMQFHPLAYTVKLMIEMSMADLIRTIAREKNEFKSDSHSRNYELSVNATGRGRHDRHLSHIVGIGVGDGKAVTSVSGVVVQKEVIIESRSMDQASEASTSKDDVHHQEQEDESPLRNESWERVAYNTTSVTSQ</sequence>
<feature type="transmembrane region" description="Helical" evidence="2">
    <location>
        <begin position="200"/>
        <end position="221"/>
    </location>
</feature>
<proteinExistence type="predicted"/>
<protein>
    <recommendedName>
        <fullName evidence="5">Transmembrane protein</fullName>
    </recommendedName>
</protein>
<feature type="transmembrane region" description="Helical" evidence="2">
    <location>
        <begin position="82"/>
        <end position="102"/>
    </location>
</feature>
<evidence type="ECO:0000313" key="4">
    <source>
        <dbReference type="Proteomes" id="UP000276215"/>
    </source>
</evidence>
<accession>A0A3N4K2V2</accession>
<gene>
    <name evidence="3" type="ORF">L873DRAFT_1760369</name>
</gene>
<feature type="compositionally biased region" description="Basic and acidic residues" evidence="1">
    <location>
        <begin position="325"/>
        <end position="347"/>
    </location>
</feature>
<feature type="region of interest" description="Disordered" evidence="1">
    <location>
        <begin position="316"/>
        <end position="359"/>
    </location>
</feature>
<dbReference type="AlphaFoldDB" id="A0A3N4K2V2"/>
<keyword evidence="2" id="KW-0812">Transmembrane</keyword>
<keyword evidence="2" id="KW-1133">Transmembrane helix</keyword>
<dbReference type="Proteomes" id="UP000276215">
    <property type="component" value="Unassembled WGS sequence"/>
</dbReference>
<keyword evidence="2" id="KW-0472">Membrane</keyword>
<evidence type="ECO:0000256" key="2">
    <source>
        <dbReference type="SAM" id="Phobius"/>
    </source>
</evidence>
<dbReference type="PANTHER" id="PTHR35179:SF1">
    <property type="entry name" value="INTEGRAL MEMBRANE PROTEIN"/>
    <property type="match status" value="1"/>
</dbReference>
<feature type="transmembrane region" description="Helical" evidence="2">
    <location>
        <begin position="122"/>
        <end position="144"/>
    </location>
</feature>